<name>A0A6B9FZ85_9HYPH</name>
<dbReference type="PANTHER" id="PTHR21496">
    <property type="entry name" value="FERREDOXIN-RELATED"/>
    <property type="match status" value="1"/>
</dbReference>
<dbReference type="Proteomes" id="UP000012488">
    <property type="component" value="Chromosome"/>
</dbReference>
<evidence type="ECO:0000256" key="2">
    <source>
        <dbReference type="ARBA" id="ARBA00022723"/>
    </source>
</evidence>
<sequence length="104" mass="11089">MDGNWTRIAGTGDVGEGEAVPVEVAGLSLALFRVDGAWYCTDNVCTHAYALLTDGWLEGCLIECPLHNGQFDVRTGEGQGAPIIEDLRTYPVRVEGDAVLVALP</sequence>
<accession>A0A6B9FZ85</accession>
<keyword evidence="1" id="KW-0001">2Fe-2S</keyword>
<dbReference type="KEGG" id="mmes:MMSR116_31255"/>
<evidence type="ECO:0000256" key="6">
    <source>
        <dbReference type="ARBA" id="ARBA00038001"/>
    </source>
</evidence>
<dbReference type="Pfam" id="PF00355">
    <property type="entry name" value="Rieske"/>
    <property type="match status" value="1"/>
</dbReference>
<protein>
    <submittedName>
        <fullName evidence="8">Non-heme iron oxygenase ferredoxin subunit</fullName>
    </submittedName>
</protein>
<keyword evidence="4" id="KW-0411">Iron-sulfur</keyword>
<evidence type="ECO:0000256" key="4">
    <source>
        <dbReference type="ARBA" id="ARBA00023014"/>
    </source>
</evidence>
<dbReference type="PROSITE" id="PS51296">
    <property type="entry name" value="RIESKE"/>
    <property type="match status" value="1"/>
</dbReference>
<comment type="cofactor">
    <cofactor evidence="5">
        <name>[2Fe-2S] cluster</name>
        <dbReference type="ChEBI" id="CHEBI:190135"/>
    </cofactor>
</comment>
<dbReference type="EMBL" id="CP043538">
    <property type="protein sequence ID" value="QGY06449.1"/>
    <property type="molecule type" value="Genomic_DNA"/>
</dbReference>
<reference evidence="8 9" key="1">
    <citation type="journal article" date="2012" name="Genet. Mol. Biol.">
        <title>Analysis of 16S rRNA and mxaF genes revealing insights into Methylobacterium niche-specific plant association.</title>
        <authorList>
            <person name="Dourado M.N."/>
            <person name="Andreote F.D."/>
            <person name="Dini-Andreote F."/>
            <person name="Conti R."/>
            <person name="Araujo J.M."/>
            <person name="Araujo W.L."/>
        </authorList>
    </citation>
    <scope>NUCLEOTIDE SEQUENCE [LARGE SCALE GENOMIC DNA]</scope>
    <source>
        <strain evidence="8 9">SR1.6/6</strain>
    </source>
</reference>
<reference evidence="8 9" key="2">
    <citation type="journal article" date="2013" name="Genome Announc.">
        <title>Draft Genome Sequence of Methylobacterium mesophilicum Strain SR1.6/6, Isolated from Citrus sinensis.</title>
        <authorList>
            <person name="Marinho Almeida D."/>
            <person name="Dini-Andreote F."/>
            <person name="Camargo Neves A.A."/>
            <person name="Juca Ramos R.T."/>
            <person name="Andreote F.D."/>
            <person name="Carneiro A.R."/>
            <person name="Oliveira de Souza Lima A."/>
            <person name="Caracciolo Gomes de Sa P.H."/>
            <person name="Ribeiro Barbosa M.S."/>
            <person name="Araujo W.L."/>
            <person name="Silva A."/>
        </authorList>
    </citation>
    <scope>NUCLEOTIDE SEQUENCE [LARGE SCALE GENOMIC DNA]</scope>
    <source>
        <strain evidence="8 9">SR1.6/6</strain>
    </source>
</reference>
<dbReference type="Gene3D" id="2.102.10.10">
    <property type="entry name" value="Rieske [2Fe-2S] iron-sulphur domain"/>
    <property type="match status" value="1"/>
</dbReference>
<evidence type="ECO:0000256" key="5">
    <source>
        <dbReference type="ARBA" id="ARBA00034078"/>
    </source>
</evidence>
<keyword evidence="3" id="KW-0408">Iron</keyword>
<dbReference type="GO" id="GO:0046872">
    <property type="term" value="F:metal ion binding"/>
    <property type="evidence" value="ECO:0007669"/>
    <property type="project" value="UniProtKB-KW"/>
</dbReference>
<dbReference type="GO" id="GO:0051537">
    <property type="term" value="F:2 iron, 2 sulfur cluster binding"/>
    <property type="evidence" value="ECO:0007669"/>
    <property type="project" value="UniProtKB-KW"/>
</dbReference>
<dbReference type="InterPro" id="IPR017941">
    <property type="entry name" value="Rieske_2Fe-2S"/>
</dbReference>
<keyword evidence="2" id="KW-0479">Metal-binding</keyword>
<evidence type="ECO:0000256" key="1">
    <source>
        <dbReference type="ARBA" id="ARBA00022714"/>
    </source>
</evidence>
<evidence type="ECO:0000259" key="7">
    <source>
        <dbReference type="PROSITE" id="PS51296"/>
    </source>
</evidence>
<dbReference type="OrthoDB" id="9800167at2"/>
<dbReference type="AlphaFoldDB" id="A0A6B9FZ85"/>
<comment type="similarity">
    <text evidence="6">Belongs to the bacterial ring-hydroxylating dioxygenase ferredoxin component family.</text>
</comment>
<feature type="domain" description="Rieske" evidence="7">
    <location>
        <begin position="6"/>
        <end position="101"/>
    </location>
</feature>
<evidence type="ECO:0000256" key="3">
    <source>
        <dbReference type="ARBA" id="ARBA00023004"/>
    </source>
</evidence>
<evidence type="ECO:0000313" key="9">
    <source>
        <dbReference type="Proteomes" id="UP000012488"/>
    </source>
</evidence>
<dbReference type="CDD" id="cd03528">
    <property type="entry name" value="Rieske_RO_ferredoxin"/>
    <property type="match status" value="1"/>
</dbReference>
<dbReference type="PANTHER" id="PTHR21496:SF0">
    <property type="entry name" value="RIESKE DOMAIN-CONTAINING PROTEIN"/>
    <property type="match status" value="1"/>
</dbReference>
<dbReference type="InterPro" id="IPR036922">
    <property type="entry name" value="Rieske_2Fe-2S_sf"/>
</dbReference>
<organism evidence="8 9">
    <name type="scientific">Methylobacterium mesophilicum SR1.6/6</name>
    <dbReference type="NCBI Taxonomy" id="908290"/>
    <lineage>
        <taxon>Bacteria</taxon>
        <taxon>Pseudomonadati</taxon>
        <taxon>Pseudomonadota</taxon>
        <taxon>Alphaproteobacteria</taxon>
        <taxon>Hyphomicrobiales</taxon>
        <taxon>Methylobacteriaceae</taxon>
        <taxon>Methylobacterium</taxon>
    </lineage>
</organism>
<dbReference type="SUPFAM" id="SSF50022">
    <property type="entry name" value="ISP domain"/>
    <property type="match status" value="1"/>
</dbReference>
<evidence type="ECO:0000313" key="8">
    <source>
        <dbReference type="EMBL" id="QGY06449.1"/>
    </source>
</evidence>
<proteinExistence type="inferred from homology"/>
<gene>
    <name evidence="8" type="ORF">MMSR116_31255</name>
</gene>